<dbReference type="SUPFAM" id="SSF48340">
    <property type="entry name" value="Interferon-induced guanylate-binding protein 1 (GBP1), C-terminal domain"/>
    <property type="match status" value="1"/>
</dbReference>
<keyword evidence="1" id="KW-0399">Innate immunity</keyword>
<evidence type="ECO:0000256" key="4">
    <source>
        <dbReference type="ARBA" id="ARBA00022859"/>
    </source>
</evidence>
<dbReference type="FunFam" id="1.20.1000.10:FF:000001">
    <property type="entry name" value="Guanylate binding protein 1"/>
    <property type="match status" value="1"/>
</dbReference>
<organism evidence="9 10">
    <name type="scientific">Xenopus laevis</name>
    <name type="common">African clawed frog</name>
    <dbReference type="NCBI Taxonomy" id="8355"/>
    <lineage>
        <taxon>Eukaryota</taxon>
        <taxon>Metazoa</taxon>
        <taxon>Chordata</taxon>
        <taxon>Craniata</taxon>
        <taxon>Vertebrata</taxon>
        <taxon>Euteleostomi</taxon>
        <taxon>Amphibia</taxon>
        <taxon>Batrachia</taxon>
        <taxon>Anura</taxon>
        <taxon>Pipoidea</taxon>
        <taxon>Pipidae</taxon>
        <taxon>Xenopodinae</taxon>
        <taxon>Xenopus</taxon>
        <taxon>Xenopus</taxon>
    </lineage>
</organism>
<dbReference type="Gene3D" id="3.40.50.300">
    <property type="entry name" value="P-loop containing nucleotide triphosphate hydrolases"/>
    <property type="match status" value="1"/>
</dbReference>
<dbReference type="Proteomes" id="UP000186698">
    <property type="component" value="Chromosome 7L"/>
</dbReference>
<proteinExistence type="inferred from homology"/>
<gene>
    <name evidence="10" type="primary">LOC108695919</name>
</gene>
<name>A0A8J1L7R1_XENLA</name>
<comment type="similarity">
    <text evidence="6">Belongs to the TRAFAC class dynamin-like GTPase superfamily. GB1/RHD3 GTPase family.</text>
</comment>
<dbReference type="AlphaFoldDB" id="A0A8J1L7R1"/>
<evidence type="ECO:0000313" key="10">
    <source>
        <dbReference type="RefSeq" id="XP_041425597.1"/>
    </source>
</evidence>
<evidence type="ECO:0000256" key="5">
    <source>
        <dbReference type="ARBA" id="ARBA00023134"/>
    </source>
</evidence>
<dbReference type="CDD" id="cd16269">
    <property type="entry name" value="GBP_C"/>
    <property type="match status" value="1"/>
</dbReference>
<dbReference type="InterPro" id="IPR015894">
    <property type="entry name" value="Guanylate-bd_N"/>
</dbReference>
<dbReference type="GO" id="GO:0003924">
    <property type="term" value="F:GTPase activity"/>
    <property type="evidence" value="ECO:0000318"/>
    <property type="project" value="GO_Central"/>
</dbReference>
<dbReference type="InterPro" id="IPR036543">
    <property type="entry name" value="Guanylate-bd_C_sf"/>
</dbReference>
<feature type="coiled-coil region" evidence="7">
    <location>
        <begin position="620"/>
        <end position="727"/>
    </location>
</feature>
<evidence type="ECO:0000256" key="6">
    <source>
        <dbReference type="PROSITE-ProRule" id="PRU01052"/>
    </source>
</evidence>
<dbReference type="FunFam" id="3.40.50.300:FF:000422">
    <property type="entry name" value="Guanylate-binding protein 1"/>
    <property type="match status" value="1"/>
</dbReference>
<dbReference type="InterPro" id="IPR037684">
    <property type="entry name" value="GBP_C"/>
</dbReference>
<keyword evidence="4" id="KW-0391">Immunity</keyword>
<evidence type="ECO:0000313" key="9">
    <source>
        <dbReference type="Proteomes" id="UP000186698"/>
    </source>
</evidence>
<dbReference type="Pfam" id="PF02841">
    <property type="entry name" value="GBP_C"/>
    <property type="match status" value="1"/>
</dbReference>
<feature type="domain" description="GB1/RHD3-type G" evidence="8">
    <location>
        <begin position="170"/>
        <end position="415"/>
    </location>
</feature>
<keyword evidence="5" id="KW-0342">GTP-binding</keyword>
<dbReference type="CDD" id="cd01851">
    <property type="entry name" value="GBP"/>
    <property type="match status" value="1"/>
</dbReference>
<dbReference type="KEGG" id="xla:108695919"/>
<evidence type="ECO:0000256" key="7">
    <source>
        <dbReference type="SAM" id="Coils"/>
    </source>
</evidence>
<evidence type="ECO:0000256" key="1">
    <source>
        <dbReference type="ARBA" id="ARBA00022588"/>
    </source>
</evidence>
<dbReference type="GO" id="GO:0005525">
    <property type="term" value="F:GTP binding"/>
    <property type="evidence" value="ECO:0000318"/>
    <property type="project" value="GO_Central"/>
</dbReference>
<sequence>MYCLSVYSMPVGAESSCRKSGNGGQCSSAGNEYVVTLPLPPLVTHSEAQKHQCRESGDFSEQTQVELSKRDCPAETGLEVYYNQKEVIEKNFYAAGRNFFHFQCLEVKLDCKALKRAENETHTPSTDDSHKTSARMATFLMDEPMCLIGNKENEEIIVNQEALQILLDIAQPVVVVAIVGKYRTGKSYLMNKLAGGKNGFALGSTIQSKTKGIWMWCVPHPMKQGHTLVLLDTEGLGDVEKGDSKNDAWIFSLAILLSSSLVYNSLGTIDQQAMDHLHYVTELTERIKVKSPEAQAKEEEVDESGEFKRFFPSFIWCVRDFTLKLEKNDLPITEDQYLLDALELKKGLGRKVQDYNLPRQCIRHYFHSHKCFVFDRPVSTSNALQRLEKLQESQLEPEFVKKTTKFCRHIYENCNAKTLVGGYTVTGRLLGNLAVSYTEAKRSGSIPCMENAVIALAQIENSRAVQKALAQYEEEMSKNIGKFPTETQEEFLNIHQECEKEATKVFMGLSFKDENGEYLTQLIHDLAAKKSKYSLYNEEESAKKCKAILQNLSGSLESDISDGKFSKPGGYKQFLAEKNSLVDEYKSSKGKGVKALEILQEFLTEKETVEAAILQADQSLTIKEKEIEDQRVRTEAAEREKQILEEHNRCLEVDMENQKKSLEEHKRLMEEKMVEEREKIIEQNEWMIEEKLKEQEEMLKKGFRQESEMLKDQIKDLKKQNDEAANRSFFGKILDALFRPFGYALNARVKKP</sequence>
<dbReference type="OrthoDB" id="2135133at2759"/>
<dbReference type="SUPFAM" id="SSF52540">
    <property type="entry name" value="P-loop containing nucleoside triphosphate hydrolases"/>
    <property type="match status" value="1"/>
</dbReference>
<dbReference type="Gene3D" id="1.20.1000.10">
    <property type="entry name" value="Guanylate-binding protein, C-terminal domain"/>
    <property type="match status" value="1"/>
</dbReference>
<dbReference type="GeneID" id="108695919"/>
<evidence type="ECO:0000259" key="8">
    <source>
        <dbReference type="PROSITE" id="PS51715"/>
    </source>
</evidence>
<dbReference type="GO" id="GO:0045087">
    <property type="term" value="P:innate immune response"/>
    <property type="evidence" value="ECO:0007669"/>
    <property type="project" value="UniProtKB-KW"/>
</dbReference>
<dbReference type="PROSITE" id="PS51715">
    <property type="entry name" value="G_GB1_RHD3"/>
    <property type="match status" value="1"/>
</dbReference>
<keyword evidence="2" id="KW-0547">Nucleotide-binding</keyword>
<dbReference type="Pfam" id="PF02263">
    <property type="entry name" value="GBP"/>
    <property type="match status" value="1"/>
</dbReference>
<reference evidence="10" key="1">
    <citation type="submission" date="2025-08" db="UniProtKB">
        <authorList>
            <consortium name="RefSeq"/>
        </authorList>
    </citation>
    <scope>IDENTIFICATION</scope>
    <source>
        <strain evidence="10">J_2021</strain>
        <tissue evidence="10">Erythrocytes</tissue>
    </source>
</reference>
<keyword evidence="3" id="KW-0378">Hydrolase</keyword>
<evidence type="ECO:0000256" key="2">
    <source>
        <dbReference type="ARBA" id="ARBA00022741"/>
    </source>
</evidence>
<dbReference type="InterPro" id="IPR027417">
    <property type="entry name" value="P-loop_NTPase"/>
</dbReference>
<protein>
    <submittedName>
        <fullName evidence="10">Guanylate-binding protein 1-like</fullName>
    </submittedName>
</protein>
<keyword evidence="7" id="KW-0175">Coiled coil</keyword>
<dbReference type="InterPro" id="IPR030386">
    <property type="entry name" value="G_GB1_RHD3_dom"/>
</dbReference>
<dbReference type="InterPro" id="IPR003191">
    <property type="entry name" value="Guanylate-bd/ATL_C"/>
</dbReference>
<dbReference type="PANTHER" id="PTHR10751">
    <property type="entry name" value="GUANYLATE BINDING PROTEIN"/>
    <property type="match status" value="1"/>
</dbReference>
<keyword evidence="9" id="KW-1185">Reference proteome</keyword>
<dbReference type="RefSeq" id="XP_041425597.1">
    <property type="nucleotide sequence ID" value="XM_041569663.1"/>
</dbReference>
<evidence type="ECO:0000256" key="3">
    <source>
        <dbReference type="ARBA" id="ARBA00022801"/>
    </source>
</evidence>
<accession>A0A8J1L7R1</accession>